<name>A0AAN0YQR9_PARTM</name>
<keyword evidence="3" id="KW-1185">Reference proteome</keyword>
<dbReference type="Proteomes" id="UP000093052">
    <property type="component" value="Chromosome"/>
</dbReference>
<evidence type="ECO:0000256" key="1">
    <source>
        <dbReference type="SAM" id="MobiDB-lite"/>
    </source>
</evidence>
<gene>
    <name evidence="2" type="ORF">BCV53_14785</name>
</gene>
<protein>
    <submittedName>
        <fullName evidence="2">Uncharacterized protein</fullName>
    </submittedName>
</protein>
<evidence type="ECO:0000313" key="2">
    <source>
        <dbReference type="EMBL" id="ANZ31249.1"/>
    </source>
</evidence>
<evidence type="ECO:0000313" key="3">
    <source>
        <dbReference type="Proteomes" id="UP000093052"/>
    </source>
</evidence>
<dbReference type="AlphaFoldDB" id="A0AAN0YQR9"/>
<organism evidence="2 3">
    <name type="scientific">Parageobacillus thermoglucosidasius</name>
    <name type="common">Geobacillus thermoglucosidasius</name>
    <dbReference type="NCBI Taxonomy" id="1426"/>
    <lineage>
        <taxon>Bacteria</taxon>
        <taxon>Bacillati</taxon>
        <taxon>Bacillota</taxon>
        <taxon>Bacilli</taxon>
        <taxon>Bacillales</taxon>
        <taxon>Anoxybacillaceae</taxon>
        <taxon>Parageobacillus</taxon>
    </lineage>
</organism>
<proteinExistence type="predicted"/>
<feature type="region of interest" description="Disordered" evidence="1">
    <location>
        <begin position="63"/>
        <end position="92"/>
    </location>
</feature>
<accession>A0AAN0YQR9</accession>
<feature type="compositionally biased region" description="Basic and acidic residues" evidence="1">
    <location>
        <begin position="83"/>
        <end position="92"/>
    </location>
</feature>
<dbReference type="EMBL" id="CP016622">
    <property type="protein sequence ID" value="ANZ31249.1"/>
    <property type="molecule type" value="Genomic_DNA"/>
</dbReference>
<dbReference type="KEGG" id="ptl:AOT13_14760"/>
<sequence length="92" mass="10011">MTLAAYAPADLYILPRFGNIRNDGRCLAWNRRHAACHGAFSALLIAQGEILKRKMGQKTCEEARAANRGGGRNAVRSASILKKSSEKADPAR</sequence>
<reference evidence="3" key="1">
    <citation type="journal article" date="2016" name="Genome Announc.">
        <title>Complete Genome Sequence of Geobacillus thermoglucosidasius NCIMB 11955, the Progenitor of a Bioethanol Production Strain.</title>
        <authorList>
            <person name="Sheng L."/>
            <person name="Zhang Y."/>
            <person name="Minton N.P."/>
        </authorList>
    </citation>
    <scope>NUCLEOTIDE SEQUENCE [LARGE SCALE GENOMIC DNA]</scope>
    <source>
        <strain evidence="3">NCIMB 11955</strain>
    </source>
</reference>